<dbReference type="OrthoDB" id="9970435at2759"/>
<feature type="compositionally biased region" description="Basic residues" evidence="1">
    <location>
        <begin position="157"/>
        <end position="188"/>
    </location>
</feature>
<feature type="compositionally biased region" description="Low complexity" evidence="1">
    <location>
        <begin position="78"/>
        <end position="90"/>
    </location>
</feature>
<feature type="region of interest" description="Disordered" evidence="1">
    <location>
        <begin position="40"/>
        <end position="196"/>
    </location>
</feature>
<evidence type="ECO:0000259" key="2">
    <source>
        <dbReference type="PROSITE" id="PS51382"/>
    </source>
</evidence>
<feature type="compositionally biased region" description="Low complexity" evidence="1">
    <location>
        <begin position="40"/>
        <end position="52"/>
    </location>
</feature>
<evidence type="ECO:0000313" key="3">
    <source>
        <dbReference type="EMBL" id="TXT12915.1"/>
    </source>
</evidence>
<accession>A0A7D8ZBQ6</accession>
<feature type="compositionally biased region" description="Polar residues" evidence="1">
    <location>
        <begin position="110"/>
        <end position="138"/>
    </location>
</feature>
<organism evidence="3 4">
    <name type="scientific">Vanrija humicola</name>
    <name type="common">Yeast</name>
    <name type="synonym">Cryptococcus humicola</name>
    <dbReference type="NCBI Taxonomy" id="5417"/>
    <lineage>
        <taxon>Eukaryota</taxon>
        <taxon>Fungi</taxon>
        <taxon>Dikarya</taxon>
        <taxon>Basidiomycota</taxon>
        <taxon>Agaricomycotina</taxon>
        <taxon>Tremellomycetes</taxon>
        <taxon>Trichosporonales</taxon>
        <taxon>Trichosporonaceae</taxon>
        <taxon>Vanrija</taxon>
    </lineage>
</organism>
<comment type="caution">
    <text evidence="3">The sequence shown here is derived from an EMBL/GenBank/DDBJ whole genome shotgun (WGS) entry which is preliminary data.</text>
</comment>
<dbReference type="EMBL" id="QKWK01000003">
    <property type="protein sequence ID" value="TXT12915.1"/>
    <property type="molecule type" value="Genomic_DNA"/>
</dbReference>
<name>A0A7D8ZBQ6_VANHU</name>
<dbReference type="AlphaFoldDB" id="A0A7D8ZBQ6"/>
<dbReference type="Pfam" id="PF03105">
    <property type="entry name" value="SPX"/>
    <property type="match status" value="1"/>
</dbReference>
<keyword evidence="4" id="KW-1185">Reference proteome</keyword>
<dbReference type="PROSITE" id="PS51382">
    <property type="entry name" value="SPX"/>
    <property type="match status" value="1"/>
</dbReference>
<gene>
    <name evidence="3" type="ORF">VHUM_01316</name>
</gene>
<evidence type="ECO:0000313" key="4">
    <source>
        <dbReference type="Proteomes" id="UP000473826"/>
    </source>
</evidence>
<feature type="domain" description="SPX" evidence="2">
    <location>
        <begin position="1"/>
        <end position="196"/>
    </location>
</feature>
<evidence type="ECO:0000256" key="1">
    <source>
        <dbReference type="SAM" id="MobiDB-lite"/>
    </source>
</evidence>
<dbReference type="InterPro" id="IPR004331">
    <property type="entry name" value="SPX_dom"/>
</dbReference>
<sequence length="196" mass="21018">MKFGQYLNDNATPEWKRAYIDYRACKKQIKRIVARLEQNDPAAADAADAADSSGDDDHGPSKAKQRPPSTPGTASVHAGSGAPTAPATGSVTPVPPDGKPAAAGADKLSPVSTRSTYHTPVSALSTSGVSMLPWQQLTYRKAQATARWGQARASRPAARRSRPHRPYRRHCTSASRRSSRLRPPRRQHQQASSSGG</sequence>
<proteinExistence type="predicted"/>
<protein>
    <recommendedName>
        <fullName evidence="2">SPX domain-containing protein</fullName>
    </recommendedName>
</protein>
<dbReference type="Proteomes" id="UP000473826">
    <property type="component" value="Unassembled WGS sequence"/>
</dbReference>
<reference evidence="3 4" key="1">
    <citation type="journal article" date="2019" name="PLoS Genet.">
        <title>Convergent evolution of linked mating-type loci in basidiomycete fungi.</title>
        <authorList>
            <person name="Sun S."/>
            <person name="Coelho M.A."/>
            <person name="Heitman J."/>
            <person name="Nowrousian M."/>
        </authorList>
    </citation>
    <scope>NUCLEOTIDE SEQUENCE [LARGE SCALE GENOMIC DNA]</scope>
    <source>
        <strain evidence="3 4">CBS 4282</strain>
    </source>
</reference>